<evidence type="ECO:0000313" key="6">
    <source>
        <dbReference type="EMBL" id="KAK3273254.1"/>
    </source>
</evidence>
<proteinExistence type="predicted"/>
<sequence>MPPPSAPPLRAKKHGIDLNLRCDCGTAMICRTSTKGQPVNVGRCFFACPNKDMRKPKATPGNGCKKFVWADDIIHSLCSTARQLQQFQIDNINKIDPGLVHKIYPDGIPFLYLETPK</sequence>
<evidence type="ECO:0000256" key="2">
    <source>
        <dbReference type="ARBA" id="ARBA00022771"/>
    </source>
</evidence>
<evidence type="ECO:0000259" key="5">
    <source>
        <dbReference type="PROSITE" id="PS51999"/>
    </source>
</evidence>
<dbReference type="AlphaFoldDB" id="A0AAE0G7Y0"/>
<accession>A0AAE0G7Y0</accession>
<keyword evidence="7" id="KW-1185">Reference proteome</keyword>
<dbReference type="Proteomes" id="UP001190700">
    <property type="component" value="Unassembled WGS sequence"/>
</dbReference>
<keyword evidence="1" id="KW-0479">Metal-binding</keyword>
<evidence type="ECO:0000256" key="3">
    <source>
        <dbReference type="ARBA" id="ARBA00022833"/>
    </source>
</evidence>
<protein>
    <recommendedName>
        <fullName evidence="5">GRF-type domain-containing protein</fullName>
    </recommendedName>
</protein>
<evidence type="ECO:0000256" key="1">
    <source>
        <dbReference type="ARBA" id="ARBA00022723"/>
    </source>
</evidence>
<dbReference type="InterPro" id="IPR010666">
    <property type="entry name" value="Znf_GRF"/>
</dbReference>
<evidence type="ECO:0000313" key="7">
    <source>
        <dbReference type="Proteomes" id="UP001190700"/>
    </source>
</evidence>
<keyword evidence="2 4" id="KW-0863">Zinc-finger</keyword>
<dbReference type="PROSITE" id="PS51999">
    <property type="entry name" value="ZF_GRF"/>
    <property type="match status" value="1"/>
</dbReference>
<comment type="caution">
    <text evidence="6">The sequence shown here is derived from an EMBL/GenBank/DDBJ whole genome shotgun (WGS) entry which is preliminary data.</text>
</comment>
<feature type="domain" description="GRF-type" evidence="5">
    <location>
        <begin position="22"/>
        <end position="73"/>
    </location>
</feature>
<keyword evidence="3" id="KW-0862">Zinc</keyword>
<name>A0AAE0G7Y0_9CHLO</name>
<reference evidence="6 7" key="1">
    <citation type="journal article" date="2015" name="Genome Biol. Evol.">
        <title>Comparative Genomics of a Bacterivorous Green Alga Reveals Evolutionary Causalities and Consequences of Phago-Mixotrophic Mode of Nutrition.</title>
        <authorList>
            <person name="Burns J.A."/>
            <person name="Paasch A."/>
            <person name="Narechania A."/>
            <person name="Kim E."/>
        </authorList>
    </citation>
    <scope>NUCLEOTIDE SEQUENCE [LARGE SCALE GENOMIC DNA]</scope>
    <source>
        <strain evidence="6 7">PLY_AMNH</strain>
    </source>
</reference>
<evidence type="ECO:0000256" key="4">
    <source>
        <dbReference type="PROSITE-ProRule" id="PRU01343"/>
    </source>
</evidence>
<dbReference type="EMBL" id="LGRX02008579">
    <property type="protein sequence ID" value="KAK3273254.1"/>
    <property type="molecule type" value="Genomic_DNA"/>
</dbReference>
<organism evidence="6 7">
    <name type="scientific">Cymbomonas tetramitiformis</name>
    <dbReference type="NCBI Taxonomy" id="36881"/>
    <lineage>
        <taxon>Eukaryota</taxon>
        <taxon>Viridiplantae</taxon>
        <taxon>Chlorophyta</taxon>
        <taxon>Pyramimonadophyceae</taxon>
        <taxon>Pyramimonadales</taxon>
        <taxon>Pyramimonadaceae</taxon>
        <taxon>Cymbomonas</taxon>
    </lineage>
</organism>
<gene>
    <name evidence="6" type="ORF">CYMTET_18500</name>
</gene>
<dbReference type="GO" id="GO:0008270">
    <property type="term" value="F:zinc ion binding"/>
    <property type="evidence" value="ECO:0007669"/>
    <property type="project" value="UniProtKB-KW"/>
</dbReference>